<proteinExistence type="predicted"/>
<evidence type="ECO:0000313" key="8">
    <source>
        <dbReference type="EMBL" id="PWW22868.1"/>
    </source>
</evidence>
<keyword evidence="4 7" id="KW-1133">Transmembrane helix</keyword>
<dbReference type="Proteomes" id="UP000246661">
    <property type="component" value="Unassembled WGS sequence"/>
</dbReference>
<gene>
    <name evidence="8" type="ORF">JD79_02031</name>
</gene>
<evidence type="ECO:0000256" key="2">
    <source>
        <dbReference type="ARBA" id="ARBA00022475"/>
    </source>
</evidence>
<evidence type="ECO:0000256" key="4">
    <source>
        <dbReference type="ARBA" id="ARBA00022989"/>
    </source>
</evidence>
<keyword evidence="3 7" id="KW-0812">Transmembrane</keyword>
<comment type="subcellular location">
    <subcellularLocation>
        <location evidence="1">Cell membrane</location>
        <topology evidence="1">Multi-pass membrane protein</topology>
    </subcellularLocation>
</comment>
<feature type="transmembrane region" description="Helical" evidence="7">
    <location>
        <begin position="114"/>
        <end position="133"/>
    </location>
</feature>
<dbReference type="PANTHER" id="PTHR30213">
    <property type="entry name" value="INNER MEMBRANE PROTEIN YHJD"/>
    <property type="match status" value="1"/>
</dbReference>
<feature type="transmembrane region" description="Helical" evidence="7">
    <location>
        <begin position="203"/>
        <end position="227"/>
    </location>
</feature>
<organism evidence="8 9">
    <name type="scientific">Geodermatophilus normandii</name>
    <dbReference type="NCBI Taxonomy" id="1137989"/>
    <lineage>
        <taxon>Bacteria</taxon>
        <taxon>Bacillati</taxon>
        <taxon>Actinomycetota</taxon>
        <taxon>Actinomycetes</taxon>
        <taxon>Geodermatophilales</taxon>
        <taxon>Geodermatophilaceae</taxon>
        <taxon>Geodermatophilus</taxon>
    </lineage>
</organism>
<feature type="region of interest" description="Disordered" evidence="6">
    <location>
        <begin position="311"/>
        <end position="334"/>
    </location>
</feature>
<evidence type="ECO:0000313" key="9">
    <source>
        <dbReference type="Proteomes" id="UP000246661"/>
    </source>
</evidence>
<dbReference type="InterPro" id="IPR017039">
    <property type="entry name" value="Virul_fac_BrkB"/>
</dbReference>
<evidence type="ECO:0000256" key="5">
    <source>
        <dbReference type="ARBA" id="ARBA00023136"/>
    </source>
</evidence>
<reference evidence="9" key="1">
    <citation type="submission" date="2018-05" db="EMBL/GenBank/DDBJ databases">
        <authorList>
            <person name="Klenk H.-P."/>
            <person name="Huntemann M."/>
            <person name="Clum A."/>
            <person name="Pillay M."/>
            <person name="Palaniappan K."/>
            <person name="Varghese N."/>
            <person name="Mikhailova N."/>
            <person name="Stamatis D."/>
            <person name="Reddy T."/>
            <person name="Daum C."/>
            <person name="Shapiro N."/>
            <person name="Ivanova N."/>
            <person name="Kyrpides N."/>
            <person name="Woyke T."/>
        </authorList>
    </citation>
    <scope>NUCLEOTIDE SEQUENCE [LARGE SCALE GENOMIC DNA]</scope>
    <source>
        <strain evidence="9">DSM 45417</strain>
    </source>
</reference>
<feature type="transmembrane region" description="Helical" evidence="7">
    <location>
        <begin position="239"/>
        <end position="261"/>
    </location>
</feature>
<feature type="compositionally biased region" description="Low complexity" evidence="6">
    <location>
        <begin position="320"/>
        <end position="334"/>
    </location>
</feature>
<keyword evidence="9" id="KW-1185">Reference proteome</keyword>
<dbReference type="Pfam" id="PF03631">
    <property type="entry name" value="Virul_fac_BrkB"/>
    <property type="match status" value="1"/>
</dbReference>
<evidence type="ECO:0000256" key="3">
    <source>
        <dbReference type="ARBA" id="ARBA00022692"/>
    </source>
</evidence>
<protein>
    <submittedName>
        <fullName evidence="8">Membrane protein</fullName>
    </submittedName>
</protein>
<keyword evidence="5 7" id="KW-0472">Membrane</keyword>
<feature type="transmembrane region" description="Helical" evidence="7">
    <location>
        <begin position="273"/>
        <end position="292"/>
    </location>
</feature>
<name>A0A317QGQ6_9ACTN</name>
<accession>A0A317QGQ6</accession>
<evidence type="ECO:0000256" key="7">
    <source>
        <dbReference type="SAM" id="Phobius"/>
    </source>
</evidence>
<dbReference type="PIRSF" id="PIRSF035875">
    <property type="entry name" value="RNase_BN"/>
    <property type="match status" value="1"/>
</dbReference>
<dbReference type="PANTHER" id="PTHR30213:SF1">
    <property type="entry name" value="INNER MEMBRANE PROTEIN YHJD"/>
    <property type="match status" value="1"/>
</dbReference>
<feature type="transmembrane region" description="Helical" evidence="7">
    <location>
        <begin position="57"/>
        <end position="80"/>
    </location>
</feature>
<dbReference type="AlphaFoldDB" id="A0A317QGQ6"/>
<evidence type="ECO:0000256" key="6">
    <source>
        <dbReference type="SAM" id="MobiDB-lite"/>
    </source>
</evidence>
<sequence length="334" mass="34910">MGAPRDVRTAWTRIAGVGTRVTAVVDARRRRWPWFDHLARAGGRYTRTQGDLMAAGVTYFVFLGLFPVLLLVASVIALVLSGDALLQKELYTAIRETFPGSTGRQIVEELRSTVGAAGLTGLIGAAGFLYAGLRAMDKLRIGMERTWKGTVDEPEFWKDNLADVVALVALGAAGLASIGLTGFATQATAGVLTVFGVQDAPGWAVLSNVLGIVVAFAGDVVVFLWLLRVVPSISHPLRRLLPGALFGAAGFEVMKLLGSLYLSLISGSVTSSAFGGAVGILVWINLVIRFAFFTAAWTATLPALQPAVPAAPEEEPPVPAASGAAPAASPAAGR</sequence>
<comment type="caution">
    <text evidence="8">The sequence shown here is derived from an EMBL/GenBank/DDBJ whole genome shotgun (WGS) entry which is preliminary data.</text>
</comment>
<dbReference type="EMBL" id="QGTX01000001">
    <property type="protein sequence ID" value="PWW22868.1"/>
    <property type="molecule type" value="Genomic_DNA"/>
</dbReference>
<dbReference type="GO" id="GO:0005886">
    <property type="term" value="C:plasma membrane"/>
    <property type="evidence" value="ECO:0007669"/>
    <property type="project" value="UniProtKB-SubCell"/>
</dbReference>
<evidence type="ECO:0000256" key="1">
    <source>
        <dbReference type="ARBA" id="ARBA00004651"/>
    </source>
</evidence>
<keyword evidence="2" id="KW-1003">Cell membrane</keyword>
<feature type="transmembrane region" description="Helical" evidence="7">
    <location>
        <begin position="164"/>
        <end position="183"/>
    </location>
</feature>